<feature type="region of interest" description="Disordered" evidence="1">
    <location>
        <begin position="207"/>
        <end position="229"/>
    </location>
</feature>
<dbReference type="RefSeq" id="WP_139037889.1">
    <property type="nucleotide sequence ID" value="NZ_VDDA01000011.1"/>
</dbReference>
<dbReference type="Proteomes" id="UP000305267">
    <property type="component" value="Unassembled WGS sequence"/>
</dbReference>
<proteinExistence type="predicted"/>
<organism evidence="2 3">
    <name type="scientific">Methylobacterium terricola</name>
    <dbReference type="NCBI Taxonomy" id="2583531"/>
    <lineage>
        <taxon>Bacteria</taxon>
        <taxon>Pseudomonadati</taxon>
        <taxon>Pseudomonadota</taxon>
        <taxon>Alphaproteobacteria</taxon>
        <taxon>Hyphomicrobiales</taxon>
        <taxon>Methylobacteriaceae</taxon>
        <taxon>Methylobacterium</taxon>
    </lineage>
</organism>
<accession>A0A5C4LDN7</accession>
<protein>
    <submittedName>
        <fullName evidence="2">Uncharacterized protein</fullName>
    </submittedName>
</protein>
<evidence type="ECO:0000313" key="2">
    <source>
        <dbReference type="EMBL" id="TNC10834.1"/>
    </source>
</evidence>
<dbReference type="OrthoDB" id="7069423at2"/>
<evidence type="ECO:0000313" key="3">
    <source>
        <dbReference type="Proteomes" id="UP000305267"/>
    </source>
</evidence>
<gene>
    <name evidence="2" type="ORF">FF100_22040</name>
</gene>
<sequence>MASLPTSGPISLSMIQAVFGGEAPTSITEYYRGGKYVPDIPANAKIPKSGKINFSDFYGATSDNFQPGQKKWDKPGLYTFVIPSYNEEFNFDIFGGGGSSGESTYDGTVIGSRYDAQGFDGVPGQGSYVVGPDGDIVLSQPVSIAASQGGSALYTPSPTVTNAWLTAGGGGAGAGWGRANGWLALRGIPPSPVPPAVGTPAVASVRNQTAKDRVNTTEGGRGGDPAPYLGNSMSMGGAGAPGAHVMKVWRKTDADAPQPGQTWKIFIGNGGNHSSHYGGMNGGGPGIGAANWK</sequence>
<evidence type="ECO:0000256" key="1">
    <source>
        <dbReference type="SAM" id="MobiDB-lite"/>
    </source>
</evidence>
<comment type="caution">
    <text evidence="2">The sequence shown here is derived from an EMBL/GenBank/DDBJ whole genome shotgun (WGS) entry which is preliminary data.</text>
</comment>
<name>A0A5C4LDN7_9HYPH</name>
<keyword evidence="3" id="KW-1185">Reference proteome</keyword>
<dbReference type="EMBL" id="VDDA01000011">
    <property type="protein sequence ID" value="TNC10834.1"/>
    <property type="molecule type" value="Genomic_DNA"/>
</dbReference>
<dbReference type="AlphaFoldDB" id="A0A5C4LDN7"/>
<reference evidence="2 3" key="1">
    <citation type="submission" date="2019-06" db="EMBL/GenBank/DDBJ databases">
        <title>Genome of Methylobacterium sp. 17Sr1-39.</title>
        <authorList>
            <person name="Seo T."/>
        </authorList>
    </citation>
    <scope>NUCLEOTIDE SEQUENCE [LARGE SCALE GENOMIC DNA]</scope>
    <source>
        <strain evidence="2 3">17Sr1-39</strain>
    </source>
</reference>